<evidence type="ECO:0000313" key="8">
    <source>
        <dbReference type="EMBL" id="RNF60738.1"/>
    </source>
</evidence>
<dbReference type="PANTHER" id="PTHR32125">
    <property type="entry name" value="2-C-METHYL-D-ERYTHRITOL 4-PHOSPHATE CYTIDYLYLTRANSFERASE, CHLOROPLASTIC"/>
    <property type="match status" value="1"/>
</dbReference>
<comment type="pathway">
    <text evidence="2 7">Isoprenoid biosynthesis; isopentenyl diphosphate biosynthesis via DXP pathway; isopentenyl diphosphate from 1-deoxy-D-xylulose 5-phosphate: step 2/6.</text>
</comment>
<dbReference type="OrthoDB" id="9806837at2"/>
<comment type="catalytic activity">
    <reaction evidence="1 7">
        <text>2-C-methyl-D-erythritol 4-phosphate + CTP + H(+) = 4-CDP-2-C-methyl-D-erythritol + diphosphate</text>
        <dbReference type="Rhea" id="RHEA:13429"/>
        <dbReference type="ChEBI" id="CHEBI:15378"/>
        <dbReference type="ChEBI" id="CHEBI:33019"/>
        <dbReference type="ChEBI" id="CHEBI:37563"/>
        <dbReference type="ChEBI" id="CHEBI:57823"/>
        <dbReference type="ChEBI" id="CHEBI:58262"/>
        <dbReference type="EC" id="2.7.7.60"/>
    </reaction>
</comment>
<keyword evidence="4 7" id="KW-0808">Transferase</keyword>
<evidence type="ECO:0000256" key="3">
    <source>
        <dbReference type="ARBA" id="ARBA00009789"/>
    </source>
</evidence>
<feature type="site" description="Transition state stabilizer" evidence="7">
    <location>
        <position position="23"/>
    </location>
</feature>
<dbReference type="InterPro" id="IPR001228">
    <property type="entry name" value="IspD"/>
</dbReference>
<dbReference type="GO" id="GO:0050518">
    <property type="term" value="F:2-C-methyl-D-erythritol 4-phosphate cytidylyltransferase activity"/>
    <property type="evidence" value="ECO:0007669"/>
    <property type="project" value="UniProtKB-UniRule"/>
</dbReference>
<dbReference type="InterPro" id="IPR029044">
    <property type="entry name" value="Nucleotide-diphossugar_trans"/>
</dbReference>
<feature type="site" description="Positions MEP for the nucleophilic attack" evidence="7">
    <location>
        <position position="160"/>
    </location>
</feature>
<dbReference type="InterPro" id="IPR050088">
    <property type="entry name" value="IspD/TarI_cytidylyltransf_bact"/>
</dbReference>
<dbReference type="HAMAP" id="MF_00108">
    <property type="entry name" value="IspD"/>
    <property type="match status" value="1"/>
</dbReference>
<dbReference type="Pfam" id="PF01128">
    <property type="entry name" value="IspD"/>
    <property type="match status" value="1"/>
</dbReference>
<comment type="similarity">
    <text evidence="3 7">Belongs to the IspD/TarI cytidylyltransferase family. IspD subfamily.</text>
</comment>
<dbReference type="GO" id="GO:0019288">
    <property type="term" value="P:isopentenyl diphosphate biosynthetic process, methylerythritol 4-phosphate pathway"/>
    <property type="evidence" value="ECO:0007669"/>
    <property type="project" value="UniProtKB-UniRule"/>
</dbReference>
<keyword evidence="5 7" id="KW-0548">Nucleotidyltransferase</keyword>
<reference evidence="8" key="1">
    <citation type="submission" date="2018-10" db="EMBL/GenBank/DDBJ databases">
        <title>Acidithiobacillus sulfuriphilus sp. nov.: an extremely acidophilic sulfur-oxidizing chemolithotroph isolated from a neutral pH environment.</title>
        <authorList>
            <person name="Falagan C."/>
            <person name="Moya-Beltran A."/>
            <person name="Quatrini R."/>
            <person name="Johnson D.B."/>
        </authorList>
    </citation>
    <scope>NUCLEOTIDE SEQUENCE [LARGE SCALE GENOMIC DNA]</scope>
    <source>
        <strain evidence="8">CJ-2</strain>
    </source>
</reference>
<dbReference type="InterPro" id="IPR034683">
    <property type="entry name" value="IspD/TarI"/>
</dbReference>
<dbReference type="EMBL" id="RIZI01000173">
    <property type="protein sequence ID" value="RNF60738.1"/>
    <property type="molecule type" value="Genomic_DNA"/>
</dbReference>
<evidence type="ECO:0000256" key="5">
    <source>
        <dbReference type="ARBA" id="ARBA00022695"/>
    </source>
</evidence>
<dbReference type="InterPro" id="IPR018294">
    <property type="entry name" value="ISPD_synthase_CS"/>
</dbReference>
<keyword evidence="6 7" id="KW-0414">Isoprene biosynthesis</keyword>
<evidence type="ECO:0000256" key="6">
    <source>
        <dbReference type="ARBA" id="ARBA00023229"/>
    </source>
</evidence>
<dbReference type="UniPathway" id="UPA00056">
    <property type="reaction ID" value="UER00093"/>
</dbReference>
<sequence>MGRIWAVVPAGGSGRRFGGGLPKQYLLLHGRPVLAHALGCFLGHPRITGVQLVLPVADLAREDWRACLGDETGRLLPPVAGGAERADSVGLGLQTLLEQGAAATDWVLVHDAARPCLRREDLDLLLGSLADAPQGALLALPVADTLKREDHGRVLETVERSALWRAFTPQAFPLGALAAALADAAQQGWKVTDEASAMERQGWRPLLVRGHGDNIKVTLPEDLPLAAAILEAQWKEQAK</sequence>
<dbReference type="PANTHER" id="PTHR32125:SF4">
    <property type="entry name" value="2-C-METHYL-D-ERYTHRITOL 4-PHOSPHATE CYTIDYLYLTRANSFERASE, CHLOROPLASTIC"/>
    <property type="match status" value="1"/>
</dbReference>
<evidence type="ECO:0000256" key="7">
    <source>
        <dbReference type="HAMAP-Rule" id="MF_00108"/>
    </source>
</evidence>
<dbReference type="PROSITE" id="PS01295">
    <property type="entry name" value="ISPD"/>
    <property type="match status" value="1"/>
</dbReference>
<evidence type="ECO:0000256" key="4">
    <source>
        <dbReference type="ARBA" id="ARBA00022679"/>
    </source>
</evidence>
<name>A0A3M8QWR6_9PROT</name>
<proteinExistence type="inferred from homology"/>
<evidence type="ECO:0000256" key="1">
    <source>
        <dbReference type="ARBA" id="ARBA00001282"/>
    </source>
</evidence>
<dbReference type="Gene3D" id="3.90.550.10">
    <property type="entry name" value="Spore Coat Polysaccharide Biosynthesis Protein SpsA, Chain A"/>
    <property type="match status" value="1"/>
</dbReference>
<evidence type="ECO:0000256" key="2">
    <source>
        <dbReference type="ARBA" id="ARBA00004787"/>
    </source>
</evidence>
<dbReference type="EC" id="2.7.7.60" evidence="7"/>
<gene>
    <name evidence="7" type="primary">ispD</name>
    <name evidence="8" type="ORF">EC580_08970</name>
</gene>
<comment type="caution">
    <text evidence="8">The sequence shown here is derived from an EMBL/GenBank/DDBJ whole genome shotgun (WGS) entry which is preliminary data.</text>
</comment>
<dbReference type="FunFam" id="3.90.550.10:FF:000003">
    <property type="entry name" value="2-C-methyl-D-erythritol 4-phosphate cytidylyltransferase"/>
    <property type="match status" value="1"/>
</dbReference>
<comment type="function">
    <text evidence="7">Catalyzes the formation of 4-diphosphocytidyl-2-C-methyl-D-erythritol from CTP and 2-C-methyl-D-erythritol 4-phosphate (MEP).</text>
</comment>
<dbReference type="CDD" id="cd02516">
    <property type="entry name" value="CDP-ME_synthetase"/>
    <property type="match status" value="1"/>
</dbReference>
<accession>A0A3M8QWR6</accession>
<feature type="site" description="Positions MEP for the nucleophilic attack" evidence="7">
    <location>
        <position position="216"/>
    </location>
</feature>
<dbReference type="NCBIfam" id="TIGR00453">
    <property type="entry name" value="ispD"/>
    <property type="match status" value="1"/>
</dbReference>
<organism evidence="8">
    <name type="scientific">Acidithiobacillus sulfuriphilus</name>
    <dbReference type="NCBI Taxonomy" id="1867749"/>
    <lineage>
        <taxon>Bacteria</taxon>
        <taxon>Pseudomonadati</taxon>
        <taxon>Pseudomonadota</taxon>
        <taxon>Acidithiobacillia</taxon>
        <taxon>Acidithiobacillales</taxon>
        <taxon>Acidithiobacillaceae</taxon>
        <taxon>Acidithiobacillus</taxon>
    </lineage>
</organism>
<protein>
    <recommendedName>
        <fullName evidence="7">2-C-methyl-D-erythritol 4-phosphate cytidylyltransferase</fullName>
        <ecNumber evidence="7">2.7.7.60</ecNumber>
    </recommendedName>
    <alternativeName>
        <fullName evidence="7">4-diphosphocytidyl-2C-methyl-D-erythritol synthase</fullName>
    </alternativeName>
    <alternativeName>
        <fullName evidence="7">MEP cytidylyltransferase</fullName>
        <shortName evidence="7">MCT</shortName>
    </alternativeName>
</protein>
<dbReference type="AlphaFoldDB" id="A0A3M8QWR6"/>
<dbReference type="SUPFAM" id="SSF53448">
    <property type="entry name" value="Nucleotide-diphospho-sugar transferases"/>
    <property type="match status" value="1"/>
</dbReference>
<feature type="site" description="Transition state stabilizer" evidence="7">
    <location>
        <position position="16"/>
    </location>
</feature>
<dbReference type="RefSeq" id="WP_123104263.1">
    <property type="nucleotide sequence ID" value="NZ_CP127527.1"/>
</dbReference>